<organism evidence="1 2">
    <name type="scientific">Portunus trituberculatus</name>
    <name type="common">Swimming crab</name>
    <name type="synonym">Neptunus trituberculatus</name>
    <dbReference type="NCBI Taxonomy" id="210409"/>
    <lineage>
        <taxon>Eukaryota</taxon>
        <taxon>Metazoa</taxon>
        <taxon>Ecdysozoa</taxon>
        <taxon>Arthropoda</taxon>
        <taxon>Crustacea</taxon>
        <taxon>Multicrustacea</taxon>
        <taxon>Malacostraca</taxon>
        <taxon>Eumalacostraca</taxon>
        <taxon>Eucarida</taxon>
        <taxon>Decapoda</taxon>
        <taxon>Pleocyemata</taxon>
        <taxon>Brachyura</taxon>
        <taxon>Eubrachyura</taxon>
        <taxon>Portunoidea</taxon>
        <taxon>Portunidae</taxon>
        <taxon>Portuninae</taxon>
        <taxon>Portunus</taxon>
    </lineage>
</organism>
<gene>
    <name evidence="1" type="ORF">E2C01_092230</name>
</gene>
<comment type="caution">
    <text evidence="1">The sequence shown here is derived from an EMBL/GenBank/DDBJ whole genome shotgun (WGS) entry which is preliminary data.</text>
</comment>
<dbReference type="Proteomes" id="UP000324222">
    <property type="component" value="Unassembled WGS sequence"/>
</dbReference>
<accession>A0A5B7JV91</accession>
<proteinExistence type="predicted"/>
<dbReference type="EMBL" id="VSRR010107978">
    <property type="protein sequence ID" value="MPC96948.1"/>
    <property type="molecule type" value="Genomic_DNA"/>
</dbReference>
<keyword evidence="2" id="KW-1185">Reference proteome</keyword>
<name>A0A5B7JV91_PORTR</name>
<evidence type="ECO:0000313" key="2">
    <source>
        <dbReference type="Proteomes" id="UP000324222"/>
    </source>
</evidence>
<dbReference type="AlphaFoldDB" id="A0A5B7JV91"/>
<sequence>MYTSVWCHWKEEDLMGARRSTTLMPVTRISCSTDISTKSGASAWIAEKCSVGMGPRSSIGSPVHSSFT</sequence>
<evidence type="ECO:0000313" key="1">
    <source>
        <dbReference type="EMBL" id="MPC96948.1"/>
    </source>
</evidence>
<reference evidence="1 2" key="1">
    <citation type="submission" date="2019-05" db="EMBL/GenBank/DDBJ databases">
        <title>Another draft genome of Portunus trituberculatus and its Hox gene families provides insights of decapod evolution.</title>
        <authorList>
            <person name="Jeong J.-H."/>
            <person name="Song I."/>
            <person name="Kim S."/>
            <person name="Choi T."/>
            <person name="Kim D."/>
            <person name="Ryu S."/>
            <person name="Kim W."/>
        </authorList>
    </citation>
    <scope>NUCLEOTIDE SEQUENCE [LARGE SCALE GENOMIC DNA]</scope>
    <source>
        <tissue evidence="1">Muscle</tissue>
    </source>
</reference>
<protein>
    <submittedName>
        <fullName evidence="1">Uncharacterized protein</fullName>
    </submittedName>
</protein>